<dbReference type="AlphaFoldDB" id="A6GAX1"/>
<keyword evidence="2" id="KW-1185">Reference proteome</keyword>
<name>A6GAX1_9BACT</name>
<reference evidence="1 2" key="1">
    <citation type="submission" date="2007-06" db="EMBL/GenBank/DDBJ databases">
        <authorList>
            <person name="Shimkets L."/>
            <person name="Ferriera S."/>
            <person name="Johnson J."/>
            <person name="Kravitz S."/>
            <person name="Beeson K."/>
            <person name="Sutton G."/>
            <person name="Rogers Y.-H."/>
            <person name="Friedman R."/>
            <person name="Frazier M."/>
            <person name="Venter J.C."/>
        </authorList>
    </citation>
    <scope>NUCLEOTIDE SEQUENCE [LARGE SCALE GENOMIC DNA]</scope>
    <source>
        <strain evidence="1 2">SIR-1</strain>
    </source>
</reference>
<accession>A6GAX1</accession>
<dbReference type="Proteomes" id="UP000005801">
    <property type="component" value="Unassembled WGS sequence"/>
</dbReference>
<evidence type="ECO:0000313" key="1">
    <source>
        <dbReference type="EMBL" id="EDM76956.1"/>
    </source>
</evidence>
<gene>
    <name evidence="1" type="ORF">PPSIR1_13120</name>
</gene>
<sequence>MWPSGTCPDVTIEGGLSCSATALDDGNCQYLCPGEGSDGDEWVQLTPPLAVTFERHDPDQRWTDILQRAGQTLSSYVDREEIYLDVDVSEWATDIPGSRISHVEFLEPGGGMRRYSLQEASRSAGEDGKPERLRILAPGATCDPLRYTLIGDRRYKESAATVVDGKAEPGDVHQTARLLTFNLTLVQGGGPAIAYGGVDDKVRDPTYFTALATLGANFRPRNPRWSRVAYEARIGGSIGQWGFYGPGSLLDEERRVTTKLPWARLLFEAGVVVDVISPLSLAASFGVGGSWPINNTDVAQTDRFAFVLSPSAEARFAIRRWISLVVQGRAVFRERTQIAIGLNNNTPIVRSFPNVSLLGLYGLQFSF</sequence>
<comment type="caution">
    <text evidence="1">The sequence shown here is derived from an EMBL/GenBank/DDBJ whole genome shotgun (WGS) entry which is preliminary data.</text>
</comment>
<dbReference type="EMBL" id="ABCS01000054">
    <property type="protein sequence ID" value="EDM76956.1"/>
    <property type="molecule type" value="Genomic_DNA"/>
</dbReference>
<dbReference type="STRING" id="391625.PPSIR1_13120"/>
<organism evidence="1 2">
    <name type="scientific">Plesiocystis pacifica SIR-1</name>
    <dbReference type="NCBI Taxonomy" id="391625"/>
    <lineage>
        <taxon>Bacteria</taxon>
        <taxon>Pseudomonadati</taxon>
        <taxon>Myxococcota</taxon>
        <taxon>Polyangia</taxon>
        <taxon>Nannocystales</taxon>
        <taxon>Nannocystaceae</taxon>
        <taxon>Plesiocystis</taxon>
    </lineage>
</organism>
<evidence type="ECO:0000313" key="2">
    <source>
        <dbReference type="Proteomes" id="UP000005801"/>
    </source>
</evidence>
<proteinExistence type="predicted"/>
<protein>
    <submittedName>
        <fullName evidence="1">Uncharacterized protein</fullName>
    </submittedName>
</protein>